<dbReference type="Gene3D" id="2.30.110.10">
    <property type="entry name" value="Electron Transport, Fmn-binding Protein, Chain A"/>
    <property type="match status" value="1"/>
</dbReference>
<evidence type="ECO:0000256" key="1">
    <source>
        <dbReference type="ARBA" id="ARBA00008898"/>
    </source>
</evidence>
<proteinExistence type="inferred from homology"/>
<dbReference type="SMART" id="SM00903">
    <property type="entry name" value="Flavin_Reduct"/>
    <property type="match status" value="1"/>
</dbReference>
<dbReference type="InterPro" id="IPR012349">
    <property type="entry name" value="Split_barrel_FMN-bd"/>
</dbReference>
<dbReference type="PANTHER" id="PTHR30466">
    <property type="entry name" value="FLAVIN REDUCTASE"/>
    <property type="match status" value="1"/>
</dbReference>
<reference evidence="4 5" key="1">
    <citation type="submission" date="2020-02" db="EMBL/GenBank/DDBJ databases">
        <title>Whole-genome analyses of novel actinobacteria.</title>
        <authorList>
            <person name="Sahin N."/>
            <person name="Gencbay T."/>
        </authorList>
    </citation>
    <scope>NUCLEOTIDE SEQUENCE [LARGE SCALE GENOMIC DNA]</scope>
    <source>
        <strain evidence="4 5">HC44</strain>
    </source>
</reference>
<comment type="caution">
    <text evidence="4">The sequence shown here is derived from an EMBL/GenBank/DDBJ whole genome shotgun (WGS) entry which is preliminary data.</text>
</comment>
<sequence>MEGTTMDGFTSDPGELKKAFSGFPSGVAALSARVHGDPTVMIVSSFAVGVSYNPPMVSFAAQHSSTTWPVLSRAQAIGISVLGEEHSDKARQLASRSKAGRFADLGTVEAASGAMFLEGAPVWLECTVEHSYPAGDHDIIVLRVLAMMSDDDRNPLVWHRQTLKMLGS</sequence>
<dbReference type="SUPFAM" id="SSF50475">
    <property type="entry name" value="FMN-binding split barrel"/>
    <property type="match status" value="1"/>
</dbReference>
<dbReference type="InterPro" id="IPR050268">
    <property type="entry name" value="NADH-dep_flavin_reductase"/>
</dbReference>
<dbReference type="InterPro" id="IPR002563">
    <property type="entry name" value="Flavin_Rdtase-like_dom"/>
</dbReference>
<name>A0A6G4VB83_9ACTN</name>
<evidence type="ECO:0000313" key="4">
    <source>
        <dbReference type="EMBL" id="NGO11382.1"/>
    </source>
</evidence>
<dbReference type="Proteomes" id="UP000472335">
    <property type="component" value="Unassembled WGS sequence"/>
</dbReference>
<dbReference type="GO" id="GO:0042602">
    <property type="term" value="F:riboflavin reductase (NADPH) activity"/>
    <property type="evidence" value="ECO:0007669"/>
    <property type="project" value="TreeGrafter"/>
</dbReference>
<evidence type="ECO:0000313" key="5">
    <source>
        <dbReference type="Proteomes" id="UP000472335"/>
    </source>
</evidence>
<dbReference type="RefSeq" id="WP_165263742.1">
    <property type="nucleotide sequence ID" value="NZ_JAAKZY010000102.1"/>
</dbReference>
<dbReference type="EMBL" id="JAAKZY010000102">
    <property type="protein sequence ID" value="NGO11382.1"/>
    <property type="molecule type" value="Genomic_DNA"/>
</dbReference>
<evidence type="ECO:0000259" key="3">
    <source>
        <dbReference type="SMART" id="SM00903"/>
    </source>
</evidence>
<comment type="similarity">
    <text evidence="1">Belongs to the non-flavoprotein flavin reductase family.</text>
</comment>
<protein>
    <submittedName>
        <fullName evidence="4">Flavin reductase family protein</fullName>
    </submittedName>
</protein>
<accession>A0A6G4VB83</accession>
<dbReference type="AlphaFoldDB" id="A0A6G4VB83"/>
<keyword evidence="2" id="KW-0560">Oxidoreductase</keyword>
<evidence type="ECO:0000256" key="2">
    <source>
        <dbReference type="ARBA" id="ARBA00023002"/>
    </source>
</evidence>
<dbReference type="Pfam" id="PF01613">
    <property type="entry name" value="Flavin_Reduct"/>
    <property type="match status" value="1"/>
</dbReference>
<dbReference type="PANTHER" id="PTHR30466:SF11">
    <property type="entry name" value="FLAVIN-DEPENDENT MONOOXYGENASE, REDUCTASE SUBUNIT HSAB"/>
    <property type="match status" value="1"/>
</dbReference>
<dbReference type="GO" id="GO:0010181">
    <property type="term" value="F:FMN binding"/>
    <property type="evidence" value="ECO:0007669"/>
    <property type="project" value="InterPro"/>
</dbReference>
<gene>
    <name evidence="4" type="ORF">G5C60_28210</name>
</gene>
<keyword evidence="5" id="KW-1185">Reference proteome</keyword>
<feature type="domain" description="Flavin reductase like" evidence="3">
    <location>
        <begin position="20"/>
        <end position="165"/>
    </location>
</feature>
<organism evidence="4 5">
    <name type="scientific">Streptomyces scabichelini</name>
    <dbReference type="NCBI Taxonomy" id="2711217"/>
    <lineage>
        <taxon>Bacteria</taxon>
        <taxon>Bacillati</taxon>
        <taxon>Actinomycetota</taxon>
        <taxon>Actinomycetes</taxon>
        <taxon>Kitasatosporales</taxon>
        <taxon>Streptomycetaceae</taxon>
        <taxon>Streptomyces</taxon>
    </lineage>
</organism>